<gene>
    <name evidence="1" type="ORF">DX116_14330</name>
</gene>
<comment type="caution">
    <text evidence="1">The sequence shown here is derived from an EMBL/GenBank/DDBJ whole genome shotgun (WGS) entry which is preliminary data.</text>
</comment>
<dbReference type="PANTHER" id="PTHR10151">
    <property type="entry name" value="ECTONUCLEOTIDE PYROPHOSPHATASE/PHOSPHODIESTERASE"/>
    <property type="match status" value="1"/>
</dbReference>
<protein>
    <submittedName>
        <fullName evidence="1">Alkaline phosphatase family protein</fullName>
    </submittedName>
</protein>
<dbReference type="AlphaFoldDB" id="A0A371P2Z5"/>
<dbReference type="OrthoDB" id="9779267at2"/>
<evidence type="ECO:0000313" key="2">
    <source>
        <dbReference type="Proteomes" id="UP000265581"/>
    </source>
</evidence>
<reference evidence="1 2" key="1">
    <citation type="submission" date="2018-08" db="EMBL/GenBank/DDBJ databases">
        <title>Aeromicrobium sp. M2KJ-4, whole genome shotgun sequence.</title>
        <authorList>
            <person name="Tuo L."/>
        </authorList>
    </citation>
    <scope>NUCLEOTIDE SEQUENCE [LARGE SCALE GENOMIC DNA]</scope>
    <source>
        <strain evidence="1 2">M2KJ-4</strain>
    </source>
</reference>
<dbReference type="EMBL" id="QUBR01000002">
    <property type="protein sequence ID" value="REK70322.1"/>
    <property type="molecule type" value="Genomic_DNA"/>
</dbReference>
<dbReference type="Gene3D" id="3.40.720.10">
    <property type="entry name" value="Alkaline Phosphatase, subunit A"/>
    <property type="match status" value="1"/>
</dbReference>
<organism evidence="1 2">
    <name type="scientific">Aeromicrobium endophyticum</name>
    <dbReference type="NCBI Taxonomy" id="2292704"/>
    <lineage>
        <taxon>Bacteria</taxon>
        <taxon>Bacillati</taxon>
        <taxon>Actinomycetota</taxon>
        <taxon>Actinomycetes</taxon>
        <taxon>Propionibacteriales</taxon>
        <taxon>Nocardioidaceae</taxon>
        <taxon>Aeromicrobium</taxon>
    </lineage>
</organism>
<dbReference type="InterPro" id="IPR017850">
    <property type="entry name" value="Alkaline_phosphatase_core_sf"/>
</dbReference>
<dbReference type="Proteomes" id="UP000265581">
    <property type="component" value="Unassembled WGS sequence"/>
</dbReference>
<dbReference type="RefSeq" id="WP_119704917.1">
    <property type="nucleotide sequence ID" value="NZ_JBHSOI010000002.1"/>
</dbReference>
<accession>A0A371P2Z5</accession>
<dbReference type="PANTHER" id="PTHR10151:SF120">
    <property type="entry name" value="BIS(5'-ADENOSYL)-TRIPHOSPHATASE"/>
    <property type="match status" value="1"/>
</dbReference>
<sequence>MPVPGLAGRRTLDQLMPSVGAALGVDGFVNTMELPDAPRYVVFLVDGMGLDLLREHADAAPFLSSLHNVDEVVCGVPSTTVTSLTSLGTGLRGGQHGMVGYSSRVPETGRRLNSLRWDQPVDPVVWQPFPTVLQRLHAAGVSASAVNDAAFEGTGLTVCSQRGVPFHGIKSVYERLDVVVDVIESAPRSVTYAYESRLDHTGHGKGCTSPQWREMLTTIDTELAELRDELPRDTVLVVTADHGMIDLPFDGRFDVDAVPRLLDDVELLAGEARFRHLYTRPGAADEVAARWRAELGDRAVVRTQDGIEDWFGPITPDVRGRIGDVVVAALGDFAVFSSREFGIELTMTGFHGSITEAELRVPVLVAP</sequence>
<name>A0A371P2Z5_9ACTN</name>
<dbReference type="SUPFAM" id="SSF53649">
    <property type="entry name" value="Alkaline phosphatase-like"/>
    <property type="match status" value="1"/>
</dbReference>
<dbReference type="Pfam" id="PF01663">
    <property type="entry name" value="Phosphodiest"/>
    <property type="match status" value="1"/>
</dbReference>
<dbReference type="GO" id="GO:0016787">
    <property type="term" value="F:hydrolase activity"/>
    <property type="evidence" value="ECO:0007669"/>
    <property type="project" value="UniProtKB-ARBA"/>
</dbReference>
<keyword evidence="2" id="KW-1185">Reference proteome</keyword>
<dbReference type="InterPro" id="IPR002591">
    <property type="entry name" value="Phosphodiest/P_Trfase"/>
</dbReference>
<proteinExistence type="predicted"/>
<evidence type="ECO:0000313" key="1">
    <source>
        <dbReference type="EMBL" id="REK70322.1"/>
    </source>
</evidence>